<feature type="region of interest" description="Disordered" evidence="1">
    <location>
        <begin position="386"/>
        <end position="461"/>
    </location>
</feature>
<protein>
    <submittedName>
        <fullName evidence="2">Uncharacterized protein</fullName>
    </submittedName>
</protein>
<reference evidence="3" key="1">
    <citation type="journal article" date="2019" name="Int. J. Syst. Evol. Microbiol.">
        <title>The Global Catalogue of Microorganisms (GCM) 10K type strain sequencing project: providing services to taxonomists for standard genome sequencing and annotation.</title>
        <authorList>
            <consortium name="The Broad Institute Genomics Platform"/>
            <consortium name="The Broad Institute Genome Sequencing Center for Infectious Disease"/>
            <person name="Wu L."/>
            <person name="Ma J."/>
        </authorList>
    </citation>
    <scope>NUCLEOTIDE SEQUENCE [LARGE SCALE GENOMIC DNA]</scope>
    <source>
        <strain evidence="3">CGMCC 4.7676</strain>
    </source>
</reference>
<keyword evidence="3" id="KW-1185">Reference proteome</keyword>
<comment type="caution">
    <text evidence="2">The sequence shown here is derived from an EMBL/GenBank/DDBJ whole genome shotgun (WGS) entry which is preliminary data.</text>
</comment>
<evidence type="ECO:0000256" key="1">
    <source>
        <dbReference type="SAM" id="MobiDB-lite"/>
    </source>
</evidence>
<gene>
    <name evidence="2" type="ORF">ACFOSH_44615</name>
</gene>
<name>A0ABV7PBL0_9PSEU</name>
<organism evidence="2 3">
    <name type="scientific">Amycolatopsis speibonae</name>
    <dbReference type="NCBI Taxonomy" id="1450224"/>
    <lineage>
        <taxon>Bacteria</taxon>
        <taxon>Bacillati</taxon>
        <taxon>Actinomycetota</taxon>
        <taxon>Actinomycetes</taxon>
        <taxon>Pseudonocardiales</taxon>
        <taxon>Pseudonocardiaceae</taxon>
        <taxon>Amycolatopsis</taxon>
    </lineage>
</organism>
<dbReference type="RefSeq" id="WP_378248005.1">
    <property type="nucleotide sequence ID" value="NZ_JBHRWK010000165.1"/>
</dbReference>
<evidence type="ECO:0000313" key="2">
    <source>
        <dbReference type="EMBL" id="MFC3456544.1"/>
    </source>
</evidence>
<dbReference type="EMBL" id="JBHRWK010000165">
    <property type="protein sequence ID" value="MFC3456544.1"/>
    <property type="molecule type" value="Genomic_DNA"/>
</dbReference>
<sequence>MKQTGMGVPAPLVFALSGGEISRKQAHDFTYDYKRDHGTSLYGLKRVRSLVPEWLTDFRPGEGEWEQFGDVLAFLKANKEKLPVNIWLEPSGKTRGQKPLYSEPLQKWVEVWMRAYKEARAQADKRVLTPEELVPLVGGIAQYTTVQDWNRDSSWSFADLSLDDAPSGEGEGSGQPPAADLDDVALVAWRPGPRKGVSLEAYLKAKGRLSEATPDKVREWGIGIQRDAVKKTGLGVPALLMVTLSGGRITMGQARGITSAYGPSASDLKKVRSLVPKWLTDFRPGEGEWLQFDDVLSLLKANRHRLPVNISLEPKGQQQYPDLLLRWVEVWLRAYQEARAQANRPVLEPEELARLTGIVHSETVLLWNSDSSWSFADLSLDNAPSGSGFPGPSGGSGVGASTTSQGKRRRSASPTPQRTRPRPEAPEASGSQLLRPGLEVPEGAGRRPGAEHETLGLPGSGSGVWAGAPSFSAAGMPVPVVPGAGGGGWVWPVGSELQQVEMQGLARELQEEMSQRLEQEAQIQLGQEEMQGVSREFREEMSQWLGREEQIQPADVGVIIGGVGSVFRDAAALLLKEAGVHGVVLLDEGAPDLGVIVRGVLDSGWVVGEAIRLFACEVGDGVLAGLAVALS</sequence>
<feature type="compositionally biased region" description="Gly residues" evidence="1">
    <location>
        <begin position="388"/>
        <end position="398"/>
    </location>
</feature>
<accession>A0ABV7PBL0</accession>
<feature type="compositionally biased region" description="Basic and acidic residues" evidence="1">
    <location>
        <begin position="444"/>
        <end position="454"/>
    </location>
</feature>
<dbReference type="Proteomes" id="UP001595645">
    <property type="component" value="Unassembled WGS sequence"/>
</dbReference>
<proteinExistence type="predicted"/>
<feature type="region of interest" description="Disordered" evidence="1">
    <location>
        <begin position="160"/>
        <end position="179"/>
    </location>
</feature>
<feature type="non-terminal residue" evidence="2">
    <location>
        <position position="631"/>
    </location>
</feature>
<evidence type="ECO:0000313" key="3">
    <source>
        <dbReference type="Proteomes" id="UP001595645"/>
    </source>
</evidence>